<dbReference type="STRING" id="1903179.BI347_10270"/>
<dbReference type="PANTHER" id="PTHR43004:SF3">
    <property type="entry name" value="P-HYDROXYBENZOATE HYDROXYLASE"/>
    <property type="match status" value="1"/>
</dbReference>
<accession>A0A1S1X6A6</accession>
<dbReference type="EMBL" id="MKCS01000001">
    <property type="protein sequence ID" value="OHX14990.1"/>
    <property type="molecule type" value="Genomic_DNA"/>
</dbReference>
<comment type="caution">
    <text evidence="4">The sequence shown here is derived from an EMBL/GenBank/DDBJ whole genome shotgun (WGS) entry which is preliminary data.</text>
</comment>
<dbReference type="GO" id="GO:0043639">
    <property type="term" value="P:benzoate catabolic process"/>
    <property type="evidence" value="ECO:0007669"/>
    <property type="project" value="InterPro"/>
</dbReference>
<dbReference type="AlphaFoldDB" id="A0A1S1X6A6"/>
<dbReference type="Gene3D" id="3.50.50.60">
    <property type="entry name" value="FAD/NAD(P)-binding domain"/>
    <property type="match status" value="1"/>
</dbReference>
<evidence type="ECO:0000313" key="4">
    <source>
        <dbReference type="EMBL" id="OHX14990.1"/>
    </source>
</evidence>
<protein>
    <submittedName>
        <fullName evidence="4">4-hydroxybenzoate 3-monooxygenase</fullName>
    </submittedName>
</protein>
<feature type="domain" description="FAD-binding" evidence="3">
    <location>
        <begin position="8"/>
        <end position="348"/>
    </location>
</feature>
<gene>
    <name evidence="4" type="ORF">BI347_10270</name>
</gene>
<evidence type="ECO:0000313" key="5">
    <source>
        <dbReference type="Proteomes" id="UP000180088"/>
    </source>
</evidence>
<dbReference type="GO" id="GO:0018659">
    <property type="term" value="F:4-hydroxybenzoate 3-monooxygenase activity"/>
    <property type="evidence" value="ECO:0007669"/>
    <property type="project" value="InterPro"/>
</dbReference>
<dbReference type="SUPFAM" id="SSF51905">
    <property type="entry name" value="FAD/NAD(P)-binding domain"/>
    <property type="match status" value="1"/>
</dbReference>
<dbReference type="NCBIfam" id="TIGR02360">
    <property type="entry name" value="pbenz_hydroxyl"/>
    <property type="match status" value="1"/>
</dbReference>
<dbReference type="Proteomes" id="UP000180088">
    <property type="component" value="Unassembled WGS sequence"/>
</dbReference>
<name>A0A1S1X6A6_9NEIS</name>
<evidence type="ECO:0000259" key="3">
    <source>
        <dbReference type="Pfam" id="PF01494"/>
    </source>
</evidence>
<dbReference type="NCBIfam" id="NF006091">
    <property type="entry name" value="PRK08243.1"/>
    <property type="match status" value="1"/>
</dbReference>
<dbReference type="InterPro" id="IPR036188">
    <property type="entry name" value="FAD/NAD-bd_sf"/>
</dbReference>
<organism evidence="4 5">
    <name type="scientific">Chromobacterium sphagni</name>
    <dbReference type="NCBI Taxonomy" id="1903179"/>
    <lineage>
        <taxon>Bacteria</taxon>
        <taxon>Pseudomonadati</taxon>
        <taxon>Pseudomonadota</taxon>
        <taxon>Betaproteobacteria</taxon>
        <taxon>Neisseriales</taxon>
        <taxon>Chromobacteriaceae</taxon>
        <taxon>Chromobacterium</taxon>
    </lineage>
</organism>
<dbReference type="SUPFAM" id="SSF54373">
    <property type="entry name" value="FAD-linked reductases, C-terminal domain"/>
    <property type="match status" value="1"/>
</dbReference>
<dbReference type="PANTHER" id="PTHR43004">
    <property type="entry name" value="TRK SYSTEM POTASSIUM UPTAKE PROTEIN"/>
    <property type="match status" value="1"/>
</dbReference>
<dbReference type="InterPro" id="IPR012733">
    <property type="entry name" value="HB_mOase"/>
</dbReference>
<dbReference type="GO" id="GO:0071949">
    <property type="term" value="F:FAD binding"/>
    <property type="evidence" value="ECO:0007669"/>
    <property type="project" value="InterPro"/>
</dbReference>
<keyword evidence="1" id="KW-0285">Flavoprotein</keyword>
<proteinExistence type="predicted"/>
<dbReference type="PRINTS" id="PR00420">
    <property type="entry name" value="RNGMNOXGNASE"/>
</dbReference>
<dbReference type="InterPro" id="IPR002938">
    <property type="entry name" value="FAD-bd"/>
</dbReference>
<keyword evidence="2" id="KW-0274">FAD</keyword>
<dbReference type="Pfam" id="PF01494">
    <property type="entry name" value="FAD_binding_3"/>
    <property type="match status" value="1"/>
</dbReference>
<sequence length="401" mass="45287">MACREITCKLAIIGAGPSGLLLGQLLQQAGIDNVILEKKSAEYVQGRIRAGVLEQGTVDLLREAGVGHRIDMEGIVHEGLELVFDSSRDRIDLKRLTGDGSVMIYGQTEVTRDLMEARRASGGASFYEAEHVQLHDVTGVQPYVTFTHEGQPFRLACEYIAGCDGYHGMSRHCIPKEILTEYERVYPFNWLGLLSDTPPVHHELVYVNHERGFALCSQRSASRSRYYLQVPLTDRLDDWPDSRFWDELKRRLPQSLAERLIIGASLEKSITPLRSYVAEPMQYGKLFLVGDAAHIVPPTGAKGLNLAASDVCTLYRILKKAYHENRVDLIGRYSDIALRRVWKATRFSWFMTSLLHTSVTPDHVAFERKMQRAEFDYYMNSAAGLKSIAENYIGLPYDLVE</sequence>
<dbReference type="InterPro" id="IPR050641">
    <property type="entry name" value="RIFMO-like"/>
</dbReference>
<dbReference type="Gene3D" id="3.30.9.10">
    <property type="entry name" value="D-Amino Acid Oxidase, subunit A, domain 2"/>
    <property type="match status" value="1"/>
</dbReference>
<reference evidence="4 5" key="1">
    <citation type="submission" date="2016-09" db="EMBL/GenBank/DDBJ databases">
        <title>Chromobacterium muskegensis sp. nov., an insecticidal bacterium isolated from Sphagnum bogs.</title>
        <authorList>
            <person name="Sparks M.E."/>
            <person name="Blackburn M.B."/>
            <person name="Gundersen-Rindal D.E."/>
            <person name="Mitchell A."/>
            <person name="Farrar R."/>
            <person name="Kuhar D."/>
        </authorList>
    </citation>
    <scope>NUCLEOTIDE SEQUENCE [LARGE SCALE GENOMIC DNA]</scope>
    <source>
        <strain evidence="4 5">37-2</strain>
    </source>
</reference>
<evidence type="ECO:0000256" key="1">
    <source>
        <dbReference type="ARBA" id="ARBA00022630"/>
    </source>
</evidence>
<evidence type="ECO:0000256" key="2">
    <source>
        <dbReference type="ARBA" id="ARBA00022827"/>
    </source>
</evidence>